<reference evidence="6 7" key="1">
    <citation type="submission" date="2020-10" db="EMBL/GenBank/DDBJ databases">
        <title>Bacillus sp. HD4P25, an endophyte from a halophyte.</title>
        <authorList>
            <person name="Sun J.-Q."/>
        </authorList>
    </citation>
    <scope>NUCLEOTIDE SEQUENCE [LARGE SCALE GENOMIC DNA]</scope>
    <source>
        <strain evidence="6 7">YIM 93174</strain>
    </source>
</reference>
<evidence type="ECO:0000256" key="2">
    <source>
        <dbReference type="ARBA" id="ARBA00022676"/>
    </source>
</evidence>
<evidence type="ECO:0000256" key="3">
    <source>
        <dbReference type="ARBA" id="ARBA00022679"/>
    </source>
</evidence>
<feature type="transmembrane region" description="Helical" evidence="4">
    <location>
        <begin position="7"/>
        <end position="28"/>
    </location>
</feature>
<dbReference type="PANTHER" id="PTHR43630">
    <property type="entry name" value="POLY-BETA-1,6-N-ACETYL-D-GLUCOSAMINE SYNTHASE"/>
    <property type="match status" value="1"/>
</dbReference>
<organism evidence="6 7">
    <name type="scientific">Litchfieldia luteola</name>
    <dbReference type="NCBI Taxonomy" id="682179"/>
    <lineage>
        <taxon>Bacteria</taxon>
        <taxon>Bacillati</taxon>
        <taxon>Bacillota</taxon>
        <taxon>Bacilli</taxon>
        <taxon>Bacillales</taxon>
        <taxon>Bacillaceae</taxon>
        <taxon>Litchfieldia</taxon>
    </lineage>
</organism>
<evidence type="ECO:0000313" key="6">
    <source>
        <dbReference type="EMBL" id="MBE4907645.1"/>
    </source>
</evidence>
<feature type="transmembrane region" description="Helical" evidence="4">
    <location>
        <begin position="331"/>
        <end position="354"/>
    </location>
</feature>
<keyword evidence="4" id="KW-0472">Membrane</keyword>
<dbReference type="Gene3D" id="3.90.550.10">
    <property type="entry name" value="Spore Coat Polysaccharide Biosynthesis Protein SpsA, Chain A"/>
    <property type="match status" value="1"/>
</dbReference>
<evidence type="ECO:0000256" key="4">
    <source>
        <dbReference type="SAM" id="Phobius"/>
    </source>
</evidence>
<keyword evidence="4" id="KW-0812">Transmembrane</keyword>
<proteinExistence type="inferred from homology"/>
<keyword evidence="3" id="KW-0808">Transferase</keyword>
<dbReference type="Pfam" id="PF00535">
    <property type="entry name" value="Glycos_transf_2"/>
    <property type="match status" value="1"/>
</dbReference>
<accession>A0ABR9QGN5</accession>
<dbReference type="EMBL" id="JADCLJ010000013">
    <property type="protein sequence ID" value="MBE4907645.1"/>
    <property type="molecule type" value="Genomic_DNA"/>
</dbReference>
<feature type="transmembrane region" description="Helical" evidence="4">
    <location>
        <begin position="40"/>
        <end position="69"/>
    </location>
</feature>
<comment type="similarity">
    <text evidence="1">Belongs to the glycosyltransferase 2 family.</text>
</comment>
<keyword evidence="4" id="KW-1133">Transmembrane helix</keyword>
<dbReference type="PANTHER" id="PTHR43630:SF1">
    <property type="entry name" value="POLY-BETA-1,6-N-ACETYL-D-GLUCOSAMINE SYNTHASE"/>
    <property type="match status" value="1"/>
</dbReference>
<comment type="caution">
    <text evidence="6">The sequence shown here is derived from an EMBL/GenBank/DDBJ whole genome shotgun (WGS) entry which is preliminary data.</text>
</comment>
<dbReference type="CDD" id="cd06423">
    <property type="entry name" value="CESA_like"/>
    <property type="match status" value="1"/>
</dbReference>
<keyword evidence="2" id="KW-0328">Glycosyltransferase</keyword>
<dbReference type="RefSeq" id="WP_193535127.1">
    <property type="nucleotide sequence ID" value="NZ_JADCLJ010000013.1"/>
</dbReference>
<evidence type="ECO:0000259" key="5">
    <source>
        <dbReference type="Pfam" id="PF00535"/>
    </source>
</evidence>
<evidence type="ECO:0000256" key="1">
    <source>
        <dbReference type="ARBA" id="ARBA00006739"/>
    </source>
</evidence>
<evidence type="ECO:0000313" key="7">
    <source>
        <dbReference type="Proteomes" id="UP001516662"/>
    </source>
</evidence>
<protein>
    <submittedName>
        <fullName evidence="6">Glycosyltransferase family 2 protein</fullName>
    </submittedName>
</protein>
<dbReference type="InterPro" id="IPR001173">
    <property type="entry name" value="Glyco_trans_2-like"/>
</dbReference>
<dbReference type="SUPFAM" id="SSF53448">
    <property type="entry name" value="Nucleotide-diphospho-sugar transferases"/>
    <property type="match status" value="1"/>
</dbReference>
<sequence>MFSRTKPIFIFSVSLLLATEWMLFSFFFDLPWIREISHYIPYPLALAAVFGLAIIPGFIFVFLMVSLLLDPRRPNTKTGPSPNLSVLIAAYNEEKYIETTIQKILSCHYNGKIELIVINDGSTDRTGEILADLELKYPKLKVILQKENQGKSAALNRGLCYASYDYIVTVDADTWLHQKAFSKIVKPLQNSSQKIGAVAGSIMVNNPKQSWITKLQVWDYLLSIAAVKSQQSLYKGTLVAQGAFSLYHKEAIIKAGGWKSVVGEDIVLTWGILENNYIVDYVPTAIGFTYVPTKFKKFFNQRKRWARGLFEAFRAHPMILVKYKGLSKFNIFLNLFFPLIDLAIIFVFVPGIILALFFQFYLIVGLLTLLVLPFSLLLSGLMYHRQRTIFKLLNIPIYRQFAWGILFLLTYPLLQAPASLAGYIEELLSLKKRW</sequence>
<keyword evidence="7" id="KW-1185">Reference proteome</keyword>
<feature type="transmembrane region" description="Helical" evidence="4">
    <location>
        <begin position="401"/>
        <end position="424"/>
    </location>
</feature>
<feature type="transmembrane region" description="Helical" evidence="4">
    <location>
        <begin position="360"/>
        <end position="381"/>
    </location>
</feature>
<dbReference type="Proteomes" id="UP001516662">
    <property type="component" value="Unassembled WGS sequence"/>
</dbReference>
<name>A0ABR9QGN5_9BACI</name>
<dbReference type="InterPro" id="IPR029044">
    <property type="entry name" value="Nucleotide-diphossugar_trans"/>
</dbReference>
<gene>
    <name evidence="6" type="ORF">IMZ08_06215</name>
</gene>
<feature type="domain" description="Glycosyltransferase 2-like" evidence="5">
    <location>
        <begin position="85"/>
        <end position="253"/>
    </location>
</feature>